<gene>
    <name evidence="1" type="ORF">SacglDRAFT_04004</name>
</gene>
<evidence type="ECO:0000313" key="2">
    <source>
        <dbReference type="Proteomes" id="UP000005087"/>
    </source>
</evidence>
<accession>I1D7C1</accession>
<sequence>MSASKKLIRNKGPGATPDVALIRPLVRYARAVPRQTALPALRL</sequence>
<dbReference type="HOGENOM" id="CLU_3239228_0_0_11"/>
<reference evidence="1 2" key="1">
    <citation type="submission" date="2011-09" db="EMBL/GenBank/DDBJ databases">
        <authorList>
            <consortium name="US DOE Joint Genome Institute (JGI-PGF)"/>
            <person name="Lucas S."/>
            <person name="Han J."/>
            <person name="Lapidus A."/>
            <person name="Cheng J.-F."/>
            <person name="Goodwin L."/>
            <person name="Pitluck S."/>
            <person name="Peters L."/>
            <person name="Land M.L."/>
            <person name="Hauser L."/>
            <person name="Brambilla E."/>
            <person name="Klenk H.-P."/>
            <person name="Woyke T.J."/>
        </authorList>
    </citation>
    <scope>NUCLEOTIDE SEQUENCE [LARGE SCALE GENOMIC DNA]</scope>
    <source>
        <strain evidence="1 2">K62</strain>
    </source>
</reference>
<keyword evidence="2" id="KW-1185">Reference proteome</keyword>
<dbReference type="AlphaFoldDB" id="I1D7C1"/>
<dbReference type="EMBL" id="CM001484">
    <property type="protein sequence ID" value="EIF00846.1"/>
    <property type="molecule type" value="Genomic_DNA"/>
</dbReference>
<dbReference type="Proteomes" id="UP000005087">
    <property type="component" value="Chromosome"/>
</dbReference>
<organism evidence="1 2">
    <name type="scientific">Saccharomonospora glauca K62</name>
    <dbReference type="NCBI Taxonomy" id="928724"/>
    <lineage>
        <taxon>Bacteria</taxon>
        <taxon>Bacillati</taxon>
        <taxon>Actinomycetota</taxon>
        <taxon>Actinomycetes</taxon>
        <taxon>Pseudonocardiales</taxon>
        <taxon>Pseudonocardiaceae</taxon>
        <taxon>Saccharomonospora</taxon>
    </lineage>
</organism>
<evidence type="ECO:0000313" key="1">
    <source>
        <dbReference type="EMBL" id="EIF00846.1"/>
    </source>
</evidence>
<reference evidence="2" key="2">
    <citation type="submission" date="2012-01" db="EMBL/GenBank/DDBJ databases">
        <title>Noncontiguous Finished sequence of chromosome of Saccharomonospora glauca K62.</title>
        <authorList>
            <consortium name="US DOE Joint Genome Institute"/>
            <person name="Lucas S."/>
            <person name="Han J."/>
            <person name="Lapidus A."/>
            <person name="Cheng J.-F."/>
            <person name="Goodwin L."/>
            <person name="Pitluck S."/>
            <person name="Peters L."/>
            <person name="Mikhailova N."/>
            <person name="Held B."/>
            <person name="Detter J.C."/>
            <person name="Han C."/>
            <person name="Tapia R."/>
            <person name="Land M."/>
            <person name="Hauser L."/>
            <person name="Kyrpides N."/>
            <person name="Ivanova N."/>
            <person name="Pagani I."/>
            <person name="Brambilla E.-M."/>
            <person name="Klenk H.-P."/>
            <person name="Woyke T."/>
        </authorList>
    </citation>
    <scope>NUCLEOTIDE SEQUENCE [LARGE SCALE GENOMIC DNA]</scope>
    <source>
        <strain evidence="2">K62</strain>
    </source>
</reference>
<protein>
    <submittedName>
        <fullName evidence="1">Uncharacterized protein</fullName>
    </submittedName>
</protein>
<proteinExistence type="predicted"/>
<name>I1D7C1_9PSEU</name>